<evidence type="ECO:0000256" key="1">
    <source>
        <dbReference type="SAM" id="MobiDB-lite"/>
    </source>
</evidence>
<evidence type="ECO:0000313" key="2">
    <source>
        <dbReference type="EMBL" id="OPJ67793.1"/>
    </source>
</evidence>
<dbReference type="Proteomes" id="UP000190648">
    <property type="component" value="Unassembled WGS sequence"/>
</dbReference>
<dbReference type="EMBL" id="LSYS01008925">
    <property type="protein sequence ID" value="OPJ67793.1"/>
    <property type="molecule type" value="Genomic_DNA"/>
</dbReference>
<feature type="compositionally biased region" description="Basic and acidic residues" evidence="1">
    <location>
        <begin position="44"/>
        <end position="53"/>
    </location>
</feature>
<sequence length="94" mass="10856">MDLLNLRMEEGEKAEEQFPVSSSVPGAPGRDEPQQAALRKSRKKYENNPRDSTGDLFTRPNNAGFMVWKAETRTVELKEKKKSKRPDTAHRRRE</sequence>
<comment type="caution">
    <text evidence="2">The sequence shown here is derived from an EMBL/GenBank/DDBJ whole genome shotgun (WGS) entry which is preliminary data.</text>
</comment>
<protein>
    <submittedName>
        <fullName evidence="2">Uncharacterized protein</fullName>
    </submittedName>
</protein>
<dbReference type="AlphaFoldDB" id="A0A1V4J6C8"/>
<reference evidence="2 3" key="1">
    <citation type="submission" date="2016-02" db="EMBL/GenBank/DDBJ databases">
        <title>Band-tailed pigeon sequencing and assembly.</title>
        <authorList>
            <person name="Soares A.E."/>
            <person name="Novak B.J."/>
            <person name="Rice E.S."/>
            <person name="O'Connell B."/>
            <person name="Chang D."/>
            <person name="Weber S."/>
            <person name="Shapiro B."/>
        </authorList>
    </citation>
    <scope>NUCLEOTIDE SEQUENCE [LARGE SCALE GENOMIC DNA]</scope>
    <source>
        <strain evidence="2">BTP2013</strain>
        <tissue evidence="2">Blood</tissue>
    </source>
</reference>
<accession>A0A1V4J6C8</accession>
<organism evidence="2 3">
    <name type="scientific">Patagioenas fasciata monilis</name>
    <dbReference type="NCBI Taxonomy" id="372326"/>
    <lineage>
        <taxon>Eukaryota</taxon>
        <taxon>Metazoa</taxon>
        <taxon>Chordata</taxon>
        <taxon>Craniata</taxon>
        <taxon>Vertebrata</taxon>
        <taxon>Euteleostomi</taxon>
        <taxon>Archelosauria</taxon>
        <taxon>Archosauria</taxon>
        <taxon>Dinosauria</taxon>
        <taxon>Saurischia</taxon>
        <taxon>Theropoda</taxon>
        <taxon>Coelurosauria</taxon>
        <taxon>Aves</taxon>
        <taxon>Neognathae</taxon>
        <taxon>Neoaves</taxon>
        <taxon>Columbimorphae</taxon>
        <taxon>Columbiformes</taxon>
        <taxon>Columbidae</taxon>
        <taxon>Patagioenas</taxon>
    </lineage>
</organism>
<keyword evidence="3" id="KW-1185">Reference proteome</keyword>
<feature type="compositionally biased region" description="Basic and acidic residues" evidence="1">
    <location>
        <begin position="7"/>
        <end position="16"/>
    </location>
</feature>
<feature type="region of interest" description="Disordered" evidence="1">
    <location>
        <begin position="1"/>
        <end position="60"/>
    </location>
</feature>
<name>A0A1V4J6C8_PATFA</name>
<gene>
    <name evidence="2" type="ORF">AV530_002021</name>
</gene>
<evidence type="ECO:0000313" key="3">
    <source>
        <dbReference type="Proteomes" id="UP000190648"/>
    </source>
</evidence>
<proteinExistence type="predicted"/>